<accession>A0A4R5FEC7</accession>
<dbReference type="EMBL" id="SMLD01000061">
    <property type="protein sequence ID" value="TDE47238.1"/>
    <property type="molecule type" value="Genomic_DNA"/>
</dbReference>
<dbReference type="PANTHER" id="PTHR43625:SF40">
    <property type="entry name" value="ALDO-KETO REDUCTASE YAKC [NADP(+)]"/>
    <property type="match status" value="1"/>
</dbReference>
<evidence type="ECO:0000313" key="4">
    <source>
        <dbReference type="Proteomes" id="UP000295136"/>
    </source>
</evidence>
<reference evidence="3 4" key="1">
    <citation type="submission" date="2019-03" db="EMBL/GenBank/DDBJ databases">
        <title>Draft genome sequences of novel Actinobacteria.</title>
        <authorList>
            <person name="Sahin N."/>
            <person name="Ay H."/>
            <person name="Saygin H."/>
        </authorList>
    </citation>
    <scope>NUCLEOTIDE SEQUENCE [LARGE SCALE GENOMIC DNA]</scope>
    <source>
        <strain evidence="3 4">6K102</strain>
    </source>
</reference>
<dbReference type="InterPro" id="IPR023210">
    <property type="entry name" value="NADP_OxRdtase_dom"/>
</dbReference>
<feature type="domain" description="NADP-dependent oxidoreductase" evidence="2">
    <location>
        <begin position="38"/>
        <end position="318"/>
    </location>
</feature>
<keyword evidence="4" id="KW-1185">Reference proteome</keyword>
<dbReference type="PANTHER" id="PTHR43625">
    <property type="entry name" value="AFLATOXIN B1 ALDEHYDE REDUCTASE"/>
    <property type="match status" value="1"/>
</dbReference>
<dbReference type="Proteomes" id="UP000295136">
    <property type="component" value="Unassembled WGS sequence"/>
</dbReference>
<dbReference type="GO" id="GO:0005737">
    <property type="term" value="C:cytoplasm"/>
    <property type="evidence" value="ECO:0007669"/>
    <property type="project" value="TreeGrafter"/>
</dbReference>
<name>A0A4R5FEC7_9ACTN</name>
<sequence length="332" mass="34965">MSGERAPQIVCTDGEGQLEGSVVDSRRLGDTGPITSCLGFGCLALSGVYGEVARAESLALLHNVLDTGVTLLDMSDDHAGGEVERLVGEAVRPWRDDVLLSTRTLQRPSGGTSLRKACEASLKRLGVDHIDLYIVGRAQGGAPVEEIAGRLGELVTAGKVRHAGLSDVTGDELRRAHAVHPITALGLEYSLWHRDPELDQLPVARELGVGLVAGRPLGRGFLAGRGGSARELDPGDARRADARFDPANLPGNIARLRKLEAEAATMDVSTGRLALAWLLARGPDVVPVPSTRDPVHLEMNAGSVRLLLTDATCRRLEAAFPYGAATGAPLPG</sequence>
<keyword evidence="1" id="KW-0560">Oxidoreductase</keyword>
<protein>
    <submittedName>
        <fullName evidence="3">Aldo/keto reductase</fullName>
    </submittedName>
</protein>
<evidence type="ECO:0000259" key="2">
    <source>
        <dbReference type="Pfam" id="PF00248"/>
    </source>
</evidence>
<organism evidence="3 4">
    <name type="scientific">Nonomuraea mesophila</name>
    <dbReference type="NCBI Taxonomy" id="2530382"/>
    <lineage>
        <taxon>Bacteria</taxon>
        <taxon>Bacillati</taxon>
        <taxon>Actinomycetota</taxon>
        <taxon>Actinomycetes</taxon>
        <taxon>Streptosporangiales</taxon>
        <taxon>Streptosporangiaceae</taxon>
        <taxon>Nonomuraea</taxon>
    </lineage>
</organism>
<dbReference type="InterPro" id="IPR036812">
    <property type="entry name" value="NAD(P)_OxRdtase_dom_sf"/>
</dbReference>
<dbReference type="GO" id="GO:0016491">
    <property type="term" value="F:oxidoreductase activity"/>
    <property type="evidence" value="ECO:0007669"/>
    <property type="project" value="UniProtKB-KW"/>
</dbReference>
<dbReference type="Pfam" id="PF00248">
    <property type="entry name" value="Aldo_ket_red"/>
    <property type="match status" value="1"/>
</dbReference>
<evidence type="ECO:0000256" key="1">
    <source>
        <dbReference type="ARBA" id="ARBA00023002"/>
    </source>
</evidence>
<dbReference type="SUPFAM" id="SSF51430">
    <property type="entry name" value="NAD(P)-linked oxidoreductase"/>
    <property type="match status" value="1"/>
</dbReference>
<gene>
    <name evidence="3" type="ORF">E1295_23035</name>
</gene>
<dbReference type="AlphaFoldDB" id="A0A4R5FEC7"/>
<dbReference type="InterPro" id="IPR050791">
    <property type="entry name" value="Aldo-Keto_reductase"/>
</dbReference>
<dbReference type="Gene3D" id="3.20.20.100">
    <property type="entry name" value="NADP-dependent oxidoreductase domain"/>
    <property type="match status" value="1"/>
</dbReference>
<proteinExistence type="predicted"/>
<comment type="caution">
    <text evidence="3">The sequence shown here is derived from an EMBL/GenBank/DDBJ whole genome shotgun (WGS) entry which is preliminary data.</text>
</comment>
<evidence type="ECO:0000313" key="3">
    <source>
        <dbReference type="EMBL" id="TDE47238.1"/>
    </source>
</evidence>